<keyword evidence="13" id="KW-1185">Reference proteome</keyword>
<proteinExistence type="inferred from homology"/>
<feature type="transmembrane region" description="Helical" evidence="8">
    <location>
        <begin position="174"/>
        <end position="194"/>
    </location>
</feature>
<feature type="transmembrane region" description="Helical" evidence="8">
    <location>
        <begin position="692"/>
        <end position="711"/>
    </location>
</feature>
<feature type="transmembrane region" description="Helical" evidence="8">
    <location>
        <begin position="448"/>
        <end position="468"/>
    </location>
</feature>
<dbReference type="InterPro" id="IPR027815">
    <property type="entry name" value="CSC1/OSCA1-like_cyt"/>
</dbReference>
<dbReference type="InterPro" id="IPR032880">
    <property type="entry name" value="CSC1/OSCA1-like_N"/>
</dbReference>
<keyword evidence="3" id="KW-0813">Transport</keyword>
<dbReference type="Proteomes" id="UP000054350">
    <property type="component" value="Unassembled WGS sequence"/>
</dbReference>
<feature type="region of interest" description="Disordered" evidence="7">
    <location>
        <begin position="809"/>
        <end position="850"/>
    </location>
</feature>
<protein>
    <recommendedName>
        <fullName evidence="14">CSC1/OSCA1-like 7TM region domain-containing protein</fullName>
    </recommendedName>
</protein>
<evidence type="ECO:0000259" key="9">
    <source>
        <dbReference type="Pfam" id="PF02714"/>
    </source>
</evidence>
<evidence type="ECO:0000256" key="8">
    <source>
        <dbReference type="SAM" id="Phobius"/>
    </source>
</evidence>
<feature type="transmembrane region" description="Helical" evidence="8">
    <location>
        <begin position="23"/>
        <end position="43"/>
    </location>
</feature>
<sequence length="850" mass="95396">MSLSSPDFIDDFVKNGANTIDGLFAQMGLTSIVGIGAVLFFSFMRPRNQDVYQPNKLYSDSLSRRGLHRFFHDSQIPEKLPEVPNTLFGWLSVVYRTTDEQIRESLGIDAVMFVKLAKTMLKTACAFMVGSVILIIVNALAWPLGPNKFQVTSTYSRTLDSLATTQPVQFAPDFLWGHVVIAYLTTAAALYLFNTLWVEFVAVRQDYFRTPAYFHSPHSKTVLVTKLKPEMLSDNLALAESMREANVTHFTSCNLALKVPALDEAVAQHEKLVFHLEEVLHQTFGKQLAAYQPTNAAELALPNAVLPPEAERLCGQIRDLEMTILKMRREGCEAKPLYAGFVEFTQATESHEVCSQLGGHGKAPLGLELELAPRPSDLIWKHLGKDPKTMNSKRLLGNFIVFGVSVSWLFPLAGITLLTQPLTMYKIWPQLGIVMSNNPKTMAFVQSILPPILFNSFLMFLPAFFGMITDMQGAYTQALRTRMITRKMFIFYTTGFFCFFTAISIFYQAFSNWTPEGFVKKFAGPNAGVVLSKVWQKIQQYLLLVSVTFASKGVFWMNYVVNGAGFFPLELARAWPLIVSYVRRTYSSLTPRQEILINNPPAFKYESVISLMLFYFFIGSCYAWVHPLIYVFVVLYFAFALIIYKWQLMFVFSRGSDSAGDWFPTVSKRLFASILTAQALLAYYLLTVARWVPGGFMVALFLATFFGGRYITGKHLKAAQYLADSYGPVPTPVEMPLRSEHAQRRERYMHPALVQRLILPYVDPRIEHLLVPYFPDLAPVHANAGDRRHSVNSLSSAFTPYHNGGTSATLPGLEGLAGPGGDSGSLSSRPSIRRSAAAVARGARRRRRVL</sequence>
<dbReference type="PANTHER" id="PTHR13018:SF149">
    <property type="entry name" value="DOMAIN PROTEIN, PUTATIVE (AFU_ORTHOLOGUE AFUA_3G11660)-RELATED"/>
    <property type="match status" value="1"/>
</dbReference>
<feature type="transmembrane region" description="Helical" evidence="8">
    <location>
        <begin position="124"/>
        <end position="144"/>
    </location>
</feature>
<feature type="transmembrane region" description="Helical" evidence="8">
    <location>
        <begin position="395"/>
        <end position="418"/>
    </location>
</feature>
<dbReference type="eggNOG" id="KOG1134">
    <property type="taxonomic scope" value="Eukaryota"/>
</dbReference>
<feature type="transmembrane region" description="Helical" evidence="8">
    <location>
        <begin position="669"/>
        <end position="686"/>
    </location>
</feature>
<gene>
    <name evidence="12" type="ORF">AMAG_02341</name>
</gene>
<dbReference type="InterPro" id="IPR003864">
    <property type="entry name" value="CSC1/OSCA1-like_7TM"/>
</dbReference>
<feature type="transmembrane region" description="Helical" evidence="8">
    <location>
        <begin position="631"/>
        <end position="648"/>
    </location>
</feature>
<comment type="similarity">
    <text evidence="2">Belongs to the CSC1 (TC 1.A.17) family.</text>
</comment>
<feature type="compositionally biased region" description="Low complexity" evidence="7">
    <location>
        <begin position="824"/>
        <end position="841"/>
    </location>
</feature>
<evidence type="ECO:0000256" key="6">
    <source>
        <dbReference type="ARBA" id="ARBA00023136"/>
    </source>
</evidence>
<evidence type="ECO:0000256" key="5">
    <source>
        <dbReference type="ARBA" id="ARBA00022989"/>
    </source>
</evidence>
<dbReference type="GO" id="GO:0005886">
    <property type="term" value="C:plasma membrane"/>
    <property type="evidence" value="ECO:0007669"/>
    <property type="project" value="TreeGrafter"/>
</dbReference>
<evidence type="ECO:0000313" key="13">
    <source>
        <dbReference type="Proteomes" id="UP000054350"/>
    </source>
</evidence>
<dbReference type="InterPro" id="IPR045122">
    <property type="entry name" value="Csc1-like"/>
</dbReference>
<dbReference type="Pfam" id="PF13967">
    <property type="entry name" value="RSN1_TM"/>
    <property type="match status" value="1"/>
</dbReference>
<comment type="subcellular location">
    <subcellularLocation>
        <location evidence="1">Membrane</location>
        <topology evidence="1">Multi-pass membrane protein</topology>
    </subcellularLocation>
</comment>
<organism evidence="12 13">
    <name type="scientific">Allomyces macrogynus (strain ATCC 38327)</name>
    <name type="common">Allomyces javanicus var. macrogynus</name>
    <dbReference type="NCBI Taxonomy" id="578462"/>
    <lineage>
        <taxon>Eukaryota</taxon>
        <taxon>Fungi</taxon>
        <taxon>Fungi incertae sedis</taxon>
        <taxon>Blastocladiomycota</taxon>
        <taxon>Blastocladiomycetes</taxon>
        <taxon>Blastocladiales</taxon>
        <taxon>Blastocladiaceae</taxon>
        <taxon>Allomyces</taxon>
    </lineage>
</organism>
<keyword evidence="4 8" id="KW-0812">Transmembrane</keyword>
<evidence type="ECO:0000256" key="3">
    <source>
        <dbReference type="ARBA" id="ARBA00022448"/>
    </source>
</evidence>
<dbReference type="GO" id="GO:0005227">
    <property type="term" value="F:calcium-activated cation channel activity"/>
    <property type="evidence" value="ECO:0007669"/>
    <property type="project" value="InterPro"/>
</dbReference>
<feature type="transmembrane region" description="Helical" evidence="8">
    <location>
        <begin position="559"/>
        <end position="582"/>
    </location>
</feature>
<dbReference type="Pfam" id="PF14703">
    <property type="entry name" value="PHM7_cyt"/>
    <property type="match status" value="1"/>
</dbReference>
<dbReference type="EMBL" id="GG745330">
    <property type="protein sequence ID" value="KNE56541.1"/>
    <property type="molecule type" value="Genomic_DNA"/>
</dbReference>
<dbReference type="OMA" id="VVCAWAF"/>
<dbReference type="PANTHER" id="PTHR13018">
    <property type="entry name" value="PROBABLE MEMBRANE PROTEIN DUF221-RELATED"/>
    <property type="match status" value="1"/>
</dbReference>
<name>A0A0L0S2C1_ALLM3</name>
<reference evidence="13" key="2">
    <citation type="submission" date="2009-11" db="EMBL/GenBank/DDBJ databases">
        <title>The Genome Sequence of Allomyces macrogynus strain ATCC 38327.</title>
        <authorList>
            <consortium name="The Broad Institute Genome Sequencing Platform"/>
            <person name="Russ C."/>
            <person name="Cuomo C."/>
            <person name="Shea T."/>
            <person name="Young S.K."/>
            <person name="Zeng Q."/>
            <person name="Koehrsen M."/>
            <person name="Haas B."/>
            <person name="Borodovsky M."/>
            <person name="Guigo R."/>
            <person name="Alvarado L."/>
            <person name="Berlin A."/>
            <person name="Borenstein D."/>
            <person name="Chen Z."/>
            <person name="Engels R."/>
            <person name="Freedman E."/>
            <person name="Gellesch M."/>
            <person name="Goldberg J."/>
            <person name="Griggs A."/>
            <person name="Gujja S."/>
            <person name="Heiman D."/>
            <person name="Hepburn T."/>
            <person name="Howarth C."/>
            <person name="Jen D."/>
            <person name="Larson L."/>
            <person name="Lewis B."/>
            <person name="Mehta T."/>
            <person name="Park D."/>
            <person name="Pearson M."/>
            <person name="Roberts A."/>
            <person name="Saif S."/>
            <person name="Shenoy N."/>
            <person name="Sisk P."/>
            <person name="Stolte C."/>
            <person name="Sykes S."/>
            <person name="Walk T."/>
            <person name="White J."/>
            <person name="Yandava C."/>
            <person name="Burger G."/>
            <person name="Gray M.W."/>
            <person name="Holland P.W.H."/>
            <person name="King N."/>
            <person name="Lang F.B.F."/>
            <person name="Roger A.J."/>
            <person name="Ruiz-Trillo I."/>
            <person name="Lander E."/>
            <person name="Nusbaum C."/>
        </authorList>
    </citation>
    <scope>NUCLEOTIDE SEQUENCE [LARGE SCALE GENOMIC DNA]</scope>
    <source>
        <strain evidence="13">ATCC 38327</strain>
    </source>
</reference>
<dbReference type="AlphaFoldDB" id="A0A0L0S2C1"/>
<feature type="domain" description="CSC1/OSCA1-like cytosolic" evidence="11">
    <location>
        <begin position="219"/>
        <end position="382"/>
    </location>
</feature>
<dbReference type="Pfam" id="PF02714">
    <property type="entry name" value="RSN1_7TM"/>
    <property type="match status" value="1"/>
</dbReference>
<feature type="domain" description="CSC1/OSCA1-like N-terminal transmembrane" evidence="10">
    <location>
        <begin position="23"/>
        <end position="193"/>
    </location>
</feature>
<reference evidence="12 13" key="1">
    <citation type="submission" date="2009-11" db="EMBL/GenBank/DDBJ databases">
        <title>Annotation of Allomyces macrogynus ATCC 38327.</title>
        <authorList>
            <consortium name="The Broad Institute Genome Sequencing Platform"/>
            <person name="Russ C."/>
            <person name="Cuomo C."/>
            <person name="Burger G."/>
            <person name="Gray M.W."/>
            <person name="Holland P.W.H."/>
            <person name="King N."/>
            <person name="Lang F.B.F."/>
            <person name="Roger A.J."/>
            <person name="Ruiz-Trillo I."/>
            <person name="Young S.K."/>
            <person name="Zeng Q."/>
            <person name="Gargeya S."/>
            <person name="Fitzgerald M."/>
            <person name="Haas B."/>
            <person name="Abouelleil A."/>
            <person name="Alvarado L."/>
            <person name="Arachchi H.M."/>
            <person name="Berlin A."/>
            <person name="Chapman S.B."/>
            <person name="Gearin G."/>
            <person name="Goldberg J."/>
            <person name="Griggs A."/>
            <person name="Gujja S."/>
            <person name="Hansen M."/>
            <person name="Heiman D."/>
            <person name="Howarth C."/>
            <person name="Larimer J."/>
            <person name="Lui A."/>
            <person name="MacDonald P.J.P."/>
            <person name="McCowen C."/>
            <person name="Montmayeur A."/>
            <person name="Murphy C."/>
            <person name="Neiman D."/>
            <person name="Pearson M."/>
            <person name="Priest M."/>
            <person name="Roberts A."/>
            <person name="Saif S."/>
            <person name="Shea T."/>
            <person name="Sisk P."/>
            <person name="Stolte C."/>
            <person name="Sykes S."/>
            <person name="Wortman J."/>
            <person name="Nusbaum C."/>
            <person name="Birren B."/>
        </authorList>
    </citation>
    <scope>NUCLEOTIDE SEQUENCE [LARGE SCALE GENOMIC DNA]</scope>
    <source>
        <strain evidence="12 13">ATCC 38327</strain>
    </source>
</reference>
<keyword evidence="5 8" id="KW-1133">Transmembrane helix</keyword>
<evidence type="ECO:0000259" key="11">
    <source>
        <dbReference type="Pfam" id="PF14703"/>
    </source>
</evidence>
<feature type="transmembrane region" description="Helical" evidence="8">
    <location>
        <begin position="603"/>
        <end position="625"/>
    </location>
</feature>
<keyword evidence="6 8" id="KW-0472">Membrane</keyword>
<evidence type="ECO:0000256" key="2">
    <source>
        <dbReference type="ARBA" id="ARBA00007779"/>
    </source>
</evidence>
<accession>A0A0L0S2C1</accession>
<feature type="transmembrane region" description="Helical" evidence="8">
    <location>
        <begin position="489"/>
        <end position="510"/>
    </location>
</feature>
<dbReference type="VEuPathDB" id="FungiDB:AMAG_02341"/>
<evidence type="ECO:0000256" key="1">
    <source>
        <dbReference type="ARBA" id="ARBA00004141"/>
    </source>
</evidence>
<evidence type="ECO:0000313" key="12">
    <source>
        <dbReference type="EMBL" id="KNE56541.1"/>
    </source>
</evidence>
<evidence type="ECO:0000256" key="4">
    <source>
        <dbReference type="ARBA" id="ARBA00022692"/>
    </source>
</evidence>
<dbReference type="OrthoDB" id="2150324at2759"/>
<evidence type="ECO:0008006" key="14">
    <source>
        <dbReference type="Google" id="ProtNLM"/>
    </source>
</evidence>
<evidence type="ECO:0000259" key="10">
    <source>
        <dbReference type="Pfam" id="PF13967"/>
    </source>
</evidence>
<feature type="domain" description="CSC1/OSCA1-like 7TM region" evidence="9">
    <location>
        <begin position="393"/>
        <end position="682"/>
    </location>
</feature>
<evidence type="ECO:0000256" key="7">
    <source>
        <dbReference type="SAM" id="MobiDB-lite"/>
    </source>
</evidence>